<evidence type="ECO:0000313" key="2">
    <source>
        <dbReference type="Proteomes" id="UP001303115"/>
    </source>
</evidence>
<dbReference type="EMBL" id="MU855017">
    <property type="protein sequence ID" value="KAK4031186.1"/>
    <property type="molecule type" value="Genomic_DNA"/>
</dbReference>
<keyword evidence="2" id="KW-1185">Reference proteome</keyword>
<dbReference type="AlphaFoldDB" id="A0AAN6P3Q4"/>
<dbReference type="InterPro" id="IPR011333">
    <property type="entry name" value="SKP1/BTB/POZ_sf"/>
</dbReference>
<gene>
    <name evidence="1" type="ORF">C8A01DRAFT_51630</name>
</gene>
<dbReference type="Gene3D" id="3.30.710.10">
    <property type="entry name" value="Potassium Channel Kv1.1, Chain A"/>
    <property type="match status" value="1"/>
</dbReference>
<dbReference type="Proteomes" id="UP001303115">
    <property type="component" value="Unassembled WGS sequence"/>
</dbReference>
<dbReference type="SUPFAM" id="SSF54695">
    <property type="entry name" value="POZ domain"/>
    <property type="match status" value="1"/>
</dbReference>
<organism evidence="1 2">
    <name type="scientific">Parachaetomium inaequale</name>
    <dbReference type="NCBI Taxonomy" id="2588326"/>
    <lineage>
        <taxon>Eukaryota</taxon>
        <taxon>Fungi</taxon>
        <taxon>Dikarya</taxon>
        <taxon>Ascomycota</taxon>
        <taxon>Pezizomycotina</taxon>
        <taxon>Sordariomycetes</taxon>
        <taxon>Sordariomycetidae</taxon>
        <taxon>Sordariales</taxon>
        <taxon>Chaetomiaceae</taxon>
        <taxon>Parachaetomium</taxon>
    </lineage>
</organism>
<protein>
    <submittedName>
        <fullName evidence="1">Uncharacterized protein</fullName>
    </submittedName>
</protein>
<proteinExistence type="predicted"/>
<accession>A0AAN6P3Q4</accession>
<evidence type="ECO:0000313" key="1">
    <source>
        <dbReference type="EMBL" id="KAK4031186.1"/>
    </source>
</evidence>
<name>A0AAN6P3Q4_9PEZI</name>
<reference evidence="2" key="1">
    <citation type="journal article" date="2023" name="Mol. Phylogenet. Evol.">
        <title>Genome-scale phylogeny and comparative genomics of the fungal order Sordariales.</title>
        <authorList>
            <person name="Hensen N."/>
            <person name="Bonometti L."/>
            <person name="Westerberg I."/>
            <person name="Brannstrom I.O."/>
            <person name="Guillou S."/>
            <person name="Cros-Aarteil S."/>
            <person name="Calhoun S."/>
            <person name="Haridas S."/>
            <person name="Kuo A."/>
            <person name="Mondo S."/>
            <person name="Pangilinan J."/>
            <person name="Riley R."/>
            <person name="LaButti K."/>
            <person name="Andreopoulos B."/>
            <person name="Lipzen A."/>
            <person name="Chen C."/>
            <person name="Yan M."/>
            <person name="Daum C."/>
            <person name="Ng V."/>
            <person name="Clum A."/>
            <person name="Steindorff A."/>
            <person name="Ohm R.A."/>
            <person name="Martin F."/>
            <person name="Silar P."/>
            <person name="Natvig D.O."/>
            <person name="Lalanne C."/>
            <person name="Gautier V."/>
            <person name="Ament-Velasquez S.L."/>
            <person name="Kruys A."/>
            <person name="Hutchinson M.I."/>
            <person name="Powell A.J."/>
            <person name="Barry K."/>
            <person name="Miller A.N."/>
            <person name="Grigoriev I.V."/>
            <person name="Debuchy R."/>
            <person name="Gladieux P."/>
            <person name="Hiltunen Thoren M."/>
            <person name="Johannesson H."/>
        </authorList>
    </citation>
    <scope>NUCLEOTIDE SEQUENCE [LARGE SCALE GENOMIC DNA]</scope>
    <source>
        <strain evidence="2">CBS 284.82</strain>
    </source>
</reference>
<comment type="caution">
    <text evidence="1">The sequence shown here is derived from an EMBL/GenBank/DDBJ whole genome shotgun (WGS) entry which is preliminary data.</text>
</comment>
<sequence length="184" mass="21416">MKQTISPIGSRARSGWIAHDIARDKPSKNLIGSLKGLYSSGEYSDLIISYRGQEYYIYRAIVCTYGKGKFDLLDNNPRLVYIILQYKYSYSNRLEMDGDRTDASKLIVDILVTYIKVYALAEKYMIYRLKAVVLRQFKEVYISTIDDDRGLRDILDKEEVRDIVKGLGALVYDLVIYLRQYSRF</sequence>